<name>A0A2A4XDP4_9GAMM</name>
<accession>A0A2A4XDP4</accession>
<keyword evidence="1" id="KW-0812">Transmembrane</keyword>
<keyword evidence="1" id="KW-0472">Membrane</keyword>
<evidence type="ECO:0000313" key="3">
    <source>
        <dbReference type="Proteomes" id="UP000218767"/>
    </source>
</evidence>
<protein>
    <recommendedName>
        <fullName evidence="4">DUF2834 domain-containing protein</fullName>
    </recommendedName>
</protein>
<reference evidence="3" key="1">
    <citation type="submission" date="2017-08" db="EMBL/GenBank/DDBJ databases">
        <title>A dynamic microbial community with high functional redundancy inhabits the cold, oxic subseafloor aquifer.</title>
        <authorList>
            <person name="Tully B.J."/>
            <person name="Wheat C.G."/>
            <person name="Glazer B.T."/>
            <person name="Huber J.A."/>
        </authorList>
    </citation>
    <scope>NUCLEOTIDE SEQUENCE [LARGE SCALE GENOMIC DNA]</scope>
</reference>
<feature type="transmembrane region" description="Helical" evidence="1">
    <location>
        <begin position="75"/>
        <end position="96"/>
    </location>
</feature>
<dbReference type="EMBL" id="NVUL01000009">
    <property type="protein sequence ID" value="PCI80606.1"/>
    <property type="molecule type" value="Genomic_DNA"/>
</dbReference>
<organism evidence="2 3">
    <name type="scientific">SAR86 cluster bacterium</name>
    <dbReference type="NCBI Taxonomy" id="2030880"/>
    <lineage>
        <taxon>Bacteria</taxon>
        <taxon>Pseudomonadati</taxon>
        <taxon>Pseudomonadota</taxon>
        <taxon>Gammaproteobacteria</taxon>
        <taxon>SAR86 cluster</taxon>
    </lineage>
</organism>
<gene>
    <name evidence="2" type="ORF">COB20_02960</name>
</gene>
<evidence type="ECO:0000256" key="1">
    <source>
        <dbReference type="SAM" id="Phobius"/>
    </source>
</evidence>
<dbReference type="InterPro" id="IPR021362">
    <property type="entry name" value="DUF2834"/>
</dbReference>
<proteinExistence type="predicted"/>
<sequence>MNLKTIYLLLAILGAAIPVAFFAAFAVEHGLDLFAFVAALFVNGAAGGFTADLLISSFVFWIYMFSKQEDGPKPWAFIALNLCIGLSCALPAYLWVKTRGTS</sequence>
<feature type="transmembrane region" description="Helical" evidence="1">
    <location>
        <begin position="7"/>
        <end position="27"/>
    </location>
</feature>
<dbReference type="Proteomes" id="UP000218767">
    <property type="component" value="Unassembled WGS sequence"/>
</dbReference>
<dbReference type="AlphaFoldDB" id="A0A2A4XDP4"/>
<feature type="transmembrane region" description="Helical" evidence="1">
    <location>
        <begin position="33"/>
        <end position="63"/>
    </location>
</feature>
<dbReference type="Pfam" id="PF11196">
    <property type="entry name" value="DUF2834"/>
    <property type="match status" value="1"/>
</dbReference>
<comment type="caution">
    <text evidence="2">The sequence shown here is derived from an EMBL/GenBank/DDBJ whole genome shotgun (WGS) entry which is preliminary data.</text>
</comment>
<evidence type="ECO:0008006" key="4">
    <source>
        <dbReference type="Google" id="ProtNLM"/>
    </source>
</evidence>
<evidence type="ECO:0000313" key="2">
    <source>
        <dbReference type="EMBL" id="PCI80606.1"/>
    </source>
</evidence>
<keyword evidence="1" id="KW-1133">Transmembrane helix</keyword>